<dbReference type="OrthoDB" id="626916at2"/>
<organism evidence="1 2">
    <name type="scientific">Enhygromyxa salina</name>
    <dbReference type="NCBI Taxonomy" id="215803"/>
    <lineage>
        <taxon>Bacteria</taxon>
        <taxon>Pseudomonadati</taxon>
        <taxon>Myxococcota</taxon>
        <taxon>Polyangia</taxon>
        <taxon>Nannocystales</taxon>
        <taxon>Nannocystaceae</taxon>
        <taxon>Enhygromyxa</taxon>
    </lineage>
</organism>
<dbReference type="EMBL" id="PVNL01000110">
    <property type="protein sequence ID" value="PRQ03167.1"/>
    <property type="molecule type" value="Genomic_DNA"/>
</dbReference>
<evidence type="ECO:0000313" key="2">
    <source>
        <dbReference type="Proteomes" id="UP000238823"/>
    </source>
</evidence>
<proteinExistence type="predicted"/>
<dbReference type="RefSeq" id="WP_106092320.1">
    <property type="nucleotide sequence ID" value="NZ_PVNL01000110.1"/>
</dbReference>
<gene>
    <name evidence="1" type="ORF">ENSA7_54380</name>
</gene>
<evidence type="ECO:0000313" key="1">
    <source>
        <dbReference type="EMBL" id="PRQ03167.1"/>
    </source>
</evidence>
<comment type="caution">
    <text evidence="1">The sequence shown here is derived from an EMBL/GenBank/DDBJ whole genome shotgun (WGS) entry which is preliminary data.</text>
</comment>
<dbReference type="Proteomes" id="UP000238823">
    <property type="component" value="Unassembled WGS sequence"/>
</dbReference>
<accession>A0A2S9YDH1</accession>
<reference evidence="1 2" key="1">
    <citation type="submission" date="2018-03" db="EMBL/GenBank/DDBJ databases">
        <title>Draft Genome Sequences of the Obligatory Marine Myxobacteria Enhygromyxa salina SWB007.</title>
        <authorList>
            <person name="Poehlein A."/>
            <person name="Moghaddam J.A."/>
            <person name="Harms H."/>
            <person name="Alanjari M."/>
            <person name="Koenig G.M."/>
            <person name="Daniel R."/>
            <person name="Schaeberle T.F."/>
        </authorList>
    </citation>
    <scope>NUCLEOTIDE SEQUENCE [LARGE SCALE GENOMIC DNA]</scope>
    <source>
        <strain evidence="1 2">SWB007</strain>
    </source>
</reference>
<sequence length="799" mass="88582">MPTEAETTALVAQDGFDEYYTEKLWNWIPGLYHEQDANTPTPGTLREIVESMGAQSADLRRSLDRIWENFFVELADDDALEALGEIVATRMVHALNRRARRVDVARTIYYRRRKGTPRVLESLITDITGWAGAHLETRRRLGRTYHLLEPGPDTARGMFTRTPRGGWADLRSPRIPALGWSAFEELNHTPDFRRYLGKSGRVGIPRVNVHLYRARAFKVTYPTVVQIGDTPTPELEAWQYALDPSGRAVALFQPADRPTADSWTRMREWQMPKAIDRRLLDHSEFEWGDDELAALAAGGVGDPTIAVLQKYANYRISSFGDLVHLIDALGGAVTIPDADLFMRTVMISDCGRSQLYGENQALALNINTDNAQTPLSLTREMIQVGNLDEWGTNWDFARVFDVSHPGHALIVDPARGTVISQSTDSANMIAPVLHYGFPGEVGAGTYDRRESIELSGVTPLDDGGDDVGRVTVLLDPTNGVEELVNNKTFEVDLASDLTEVEDYRLQAKNLTRSYLLYSNDTAGELTSWTINAATKLLPTDLRCLVLEGLWIGLEDSSVDTTLAPVTAVEGRLILSGTWDRVEISHCTLDPGGELVPDDEGLTKAIQYVTLEIAGFIEELIIDRSIVGPIVGTSEEVDGCAVGKLTIRDSIVLATDPAVIQAIDIKLGEIHMERSTVIGGVTANRIYASDSLITGAGIITDRQHGCFRFSAGVQGGWPHPYESYLFSQFDPVWFESARFGDSNLLRLTELAPAEIQTGAENHCEMGVWNHLFDDIKRADLRAKFGEFMPFDLIMQLVTEN</sequence>
<name>A0A2S9YDH1_9BACT</name>
<dbReference type="AlphaFoldDB" id="A0A2S9YDH1"/>
<protein>
    <submittedName>
        <fullName evidence="1">Uncharacterized protein</fullName>
    </submittedName>
</protein>